<dbReference type="RefSeq" id="WP_167969112.1">
    <property type="nucleotide sequence ID" value="NZ_BHZG01000259.1"/>
</dbReference>
<dbReference type="Gene3D" id="1.10.10.10">
    <property type="entry name" value="Winged helix-like DNA-binding domain superfamily/Winged helix DNA-binding domain"/>
    <property type="match status" value="1"/>
</dbReference>
<keyword evidence="7" id="KW-1185">Reference proteome</keyword>
<accession>A0A7X6D0C0</accession>
<dbReference type="GO" id="GO:0006281">
    <property type="term" value="P:DNA repair"/>
    <property type="evidence" value="ECO:0007669"/>
    <property type="project" value="InterPro"/>
</dbReference>
<dbReference type="InterPro" id="IPR036388">
    <property type="entry name" value="WH-like_DNA-bd_sf"/>
</dbReference>
<dbReference type="Pfam" id="PF03235">
    <property type="entry name" value="GmrSD_N"/>
    <property type="match status" value="1"/>
</dbReference>
<organism evidence="6 7">
    <name type="scientific">Streptomyces lonarensis</name>
    <dbReference type="NCBI Taxonomy" id="700599"/>
    <lineage>
        <taxon>Bacteria</taxon>
        <taxon>Bacillati</taxon>
        <taxon>Actinomycetota</taxon>
        <taxon>Actinomycetes</taxon>
        <taxon>Kitasatosporales</taxon>
        <taxon>Streptomycetaceae</taxon>
        <taxon>Streptomyces</taxon>
    </lineage>
</organism>
<dbReference type="Proteomes" id="UP000578686">
    <property type="component" value="Unassembled WGS sequence"/>
</dbReference>
<gene>
    <name evidence="6" type="ORF">HCN56_09655</name>
</gene>
<protein>
    <submittedName>
        <fullName evidence="6">DUF262 domain-containing protein</fullName>
    </submittedName>
</protein>
<name>A0A7X6D0C0_9ACTN</name>
<reference evidence="6 7" key="1">
    <citation type="submission" date="2020-03" db="EMBL/GenBank/DDBJ databases">
        <title>Draft genome of Streptomyces sp. ventii, isolated from the Axial Seamount in the Pacific Ocean, and resequencing of the two type strains Streptomyces lonarensis strain NCL 716 and Streptomyces bohaiensis strain 11A07.</title>
        <authorList>
            <person name="Loughran R.M."/>
            <person name="Pfannmuller K.M."/>
            <person name="Wasson B.J."/>
            <person name="Deadmond M.C."/>
            <person name="Paddock B.E."/>
            <person name="Koyack M.J."/>
            <person name="Gallegos D.A."/>
            <person name="Mitchell E.A."/>
            <person name="Ushijima B."/>
            <person name="Saw J.H."/>
            <person name="Mcphail K.L."/>
            <person name="Videau P."/>
        </authorList>
    </citation>
    <scope>NUCLEOTIDE SEQUENCE [LARGE SCALE GENOMIC DNA]</scope>
    <source>
        <strain evidence="6 7">NCL716</strain>
    </source>
</reference>
<dbReference type="EMBL" id="JAAVJD010000053">
    <property type="protein sequence ID" value="NJQ05832.1"/>
    <property type="molecule type" value="Genomic_DNA"/>
</dbReference>
<dbReference type="PANTHER" id="PTHR35149:SF2">
    <property type="entry name" value="DUF262 DOMAIN-CONTAINING PROTEIN"/>
    <property type="match status" value="1"/>
</dbReference>
<dbReference type="InterPro" id="IPR011089">
    <property type="entry name" value="GmrSD_C"/>
</dbReference>
<dbReference type="InterPro" id="IPR014048">
    <property type="entry name" value="MethylDNA_cys_MeTrfase_DNA-bd"/>
</dbReference>
<evidence type="ECO:0000313" key="7">
    <source>
        <dbReference type="Proteomes" id="UP000578686"/>
    </source>
</evidence>
<evidence type="ECO:0000259" key="5">
    <source>
        <dbReference type="Pfam" id="PF07510"/>
    </source>
</evidence>
<evidence type="ECO:0000256" key="2">
    <source>
        <dbReference type="SAM" id="MobiDB-lite"/>
    </source>
</evidence>
<dbReference type="Pfam" id="PF01035">
    <property type="entry name" value="DNA_binding_1"/>
    <property type="match status" value="1"/>
</dbReference>
<evidence type="ECO:0000259" key="3">
    <source>
        <dbReference type="Pfam" id="PF01035"/>
    </source>
</evidence>
<dbReference type="PANTHER" id="PTHR35149">
    <property type="entry name" value="SLL5132 PROTEIN"/>
    <property type="match status" value="1"/>
</dbReference>
<comment type="caution">
    <text evidence="6">The sequence shown here is derived from an EMBL/GenBank/DDBJ whole genome shotgun (WGS) entry which is preliminary data.</text>
</comment>
<evidence type="ECO:0000259" key="4">
    <source>
        <dbReference type="Pfam" id="PF03235"/>
    </source>
</evidence>
<feature type="domain" description="GmrSD restriction endonucleases C-terminal" evidence="5">
    <location>
        <begin position="424"/>
        <end position="569"/>
    </location>
</feature>
<evidence type="ECO:0000256" key="1">
    <source>
        <dbReference type="ARBA" id="ARBA00022763"/>
    </source>
</evidence>
<dbReference type="InterPro" id="IPR036217">
    <property type="entry name" value="MethylDNA_cys_MeTrfase_DNAb"/>
</dbReference>
<dbReference type="SUPFAM" id="SSF46767">
    <property type="entry name" value="Methylated DNA-protein cysteine methyltransferase, C-terminal domain"/>
    <property type="match status" value="1"/>
</dbReference>
<feature type="region of interest" description="Disordered" evidence="2">
    <location>
        <begin position="699"/>
        <end position="720"/>
    </location>
</feature>
<dbReference type="Pfam" id="PF07510">
    <property type="entry name" value="GmrSD_C"/>
    <property type="match status" value="1"/>
</dbReference>
<feature type="compositionally biased region" description="Low complexity" evidence="2">
    <location>
        <begin position="704"/>
        <end position="714"/>
    </location>
</feature>
<sequence length="874" mass="97643">MRAEESHFADLVQGRAQQFQVPLYQRTYSWTEKQLAQLWLDILDQAELVDAGTAASTHFLGSVVLAPSPQNEATFPRWLVVDGQQRLTTLSLVLTAIRDHLAEAHPDEAERIDEEYLVNKRKKGNDHFRLLPTQADRPQYAAHVRRAQVEQLPDDRVITAYRFFRRKLADLAEAAADAAAGAREVLRIEQAVTSRLMLVTITAERGDNVHRIFESLNNTGLKLSQADLLRNYLFMRLPTRGEEVYEGSWLPLQSSLTNDELEQLMWLQLVLDGDDRVRRRDLYTAQQQRFEPGAGGETASEADIEAYIRELHRRSFLFRRIVRPAEEPDPVLRGALQRLREWQAVVTYPALMVVLEQLDRGAADAAEAARALSYVESFLARRMICRVPTNNLNRIFQSVPAQLPRDEGVADGLHRLLSAANRFWPDDEELREKFRGAPFYQYGRWNQRRIVLQRLEESHEHSEPVDFASAELTIEHVMPQSPGDAWLRVLAEDAEAAAEGESAEELHTRLLHTLGNLTLTGVNSQLSNHPFERKQGLLDNSRLEMNRRIAATDRWGVEQIMARADDLADRAVRIWPAPQQRRGRAERSRDWRLAHQVLAVLPHGTWTSYGDLAAFVGSGAQAVGAHLANTEGVVNAYRVLNADGRVADGFRWTGSDGGDVRTRLAADGVRFAAGGGADPAQRLSVDDLAVLLDIAEGGGEAESAPPVDAPPVDAARADGGEETRAARFVRQLAADDSPATVAAVQELLAGWEKLGGWVAHGAGTVTTSAYLMLGRAGLPGQGIWPLTLYPGSGRGGTAEVVFAHMARREPFVERAWRVELLNRLNAVDGVAIPEGKLELRPTFRLAVLEDAANRERLLRTLAWFRDCWEQRERP</sequence>
<feature type="domain" description="Methylated-DNA-[protein]-cysteine S-methyltransferase DNA binding" evidence="3">
    <location>
        <begin position="596"/>
        <end position="648"/>
    </location>
</feature>
<keyword evidence="1" id="KW-0227">DNA damage</keyword>
<evidence type="ECO:0000313" key="6">
    <source>
        <dbReference type="EMBL" id="NJQ05832.1"/>
    </source>
</evidence>
<dbReference type="InterPro" id="IPR004919">
    <property type="entry name" value="GmrSD_N"/>
</dbReference>
<dbReference type="AlphaFoldDB" id="A0A7X6D0C0"/>
<proteinExistence type="predicted"/>
<feature type="domain" description="GmrSD restriction endonucleases N-terminal" evidence="4">
    <location>
        <begin position="9"/>
        <end position="234"/>
    </location>
</feature>
<dbReference type="GO" id="GO:0003824">
    <property type="term" value="F:catalytic activity"/>
    <property type="evidence" value="ECO:0007669"/>
    <property type="project" value="InterPro"/>
</dbReference>